<dbReference type="OrthoDB" id="1316910at2"/>
<evidence type="ECO:0000259" key="8">
    <source>
        <dbReference type="PROSITE" id="PS50883"/>
    </source>
</evidence>
<dbReference type="GO" id="GO:0007165">
    <property type="term" value="P:signal transduction"/>
    <property type="evidence" value="ECO:0007669"/>
    <property type="project" value="UniProtKB-ARBA"/>
</dbReference>
<dbReference type="InterPro" id="IPR000160">
    <property type="entry name" value="GGDEF_dom"/>
</dbReference>
<dbReference type="Pfam" id="PF00563">
    <property type="entry name" value="EAL"/>
    <property type="match status" value="1"/>
</dbReference>
<feature type="transmembrane region" description="Helical" evidence="6">
    <location>
        <begin position="12"/>
        <end position="32"/>
    </location>
</feature>
<keyword evidence="4 6" id="KW-1133">Transmembrane helix</keyword>
<dbReference type="PANTHER" id="PTHR33121:SF70">
    <property type="entry name" value="SIGNALING PROTEIN YKOW"/>
    <property type="match status" value="1"/>
</dbReference>
<comment type="subcellular location">
    <subcellularLocation>
        <location evidence="2">Membrane</location>
    </subcellularLocation>
</comment>
<dbReference type="SUPFAM" id="SSF55073">
    <property type="entry name" value="Nucleotide cyclase"/>
    <property type="match status" value="1"/>
</dbReference>
<organism evidence="10 11">
    <name type="scientific">Marinomonas piezotolerans</name>
    <dbReference type="NCBI Taxonomy" id="2213058"/>
    <lineage>
        <taxon>Bacteria</taxon>
        <taxon>Pseudomonadati</taxon>
        <taxon>Pseudomonadota</taxon>
        <taxon>Gammaproteobacteria</taxon>
        <taxon>Oceanospirillales</taxon>
        <taxon>Oceanospirillaceae</taxon>
        <taxon>Marinomonas</taxon>
    </lineage>
</organism>
<feature type="domain" description="EAL" evidence="8">
    <location>
        <begin position="475"/>
        <end position="729"/>
    </location>
</feature>
<dbReference type="Pfam" id="PF03924">
    <property type="entry name" value="CHASE"/>
    <property type="match status" value="1"/>
</dbReference>
<name>A0A370UA17_9GAMM</name>
<evidence type="ECO:0000256" key="1">
    <source>
        <dbReference type="ARBA" id="ARBA00001946"/>
    </source>
</evidence>
<dbReference type="GO" id="GO:0071111">
    <property type="term" value="F:cyclic-guanylate-specific phosphodiesterase activity"/>
    <property type="evidence" value="ECO:0007669"/>
    <property type="project" value="InterPro"/>
</dbReference>
<dbReference type="InterPro" id="IPR001633">
    <property type="entry name" value="EAL_dom"/>
</dbReference>
<dbReference type="Pfam" id="PF00990">
    <property type="entry name" value="GGDEF"/>
    <property type="match status" value="1"/>
</dbReference>
<accession>A0A370UA17</accession>
<dbReference type="NCBIfam" id="TIGR00254">
    <property type="entry name" value="GGDEF"/>
    <property type="match status" value="1"/>
</dbReference>
<dbReference type="Gene3D" id="3.30.450.350">
    <property type="entry name" value="CHASE domain"/>
    <property type="match status" value="1"/>
</dbReference>
<proteinExistence type="predicted"/>
<dbReference type="SMART" id="SM00052">
    <property type="entry name" value="EAL"/>
    <property type="match status" value="1"/>
</dbReference>
<protein>
    <submittedName>
        <fullName evidence="10">Diguanylate cyclase</fullName>
    </submittedName>
</protein>
<dbReference type="GO" id="GO:0016020">
    <property type="term" value="C:membrane"/>
    <property type="evidence" value="ECO:0007669"/>
    <property type="project" value="UniProtKB-SubCell"/>
</dbReference>
<evidence type="ECO:0000256" key="2">
    <source>
        <dbReference type="ARBA" id="ARBA00004370"/>
    </source>
</evidence>
<dbReference type="EMBL" id="QKRA01000003">
    <property type="protein sequence ID" value="RDL44636.1"/>
    <property type="molecule type" value="Genomic_DNA"/>
</dbReference>
<evidence type="ECO:0000256" key="3">
    <source>
        <dbReference type="ARBA" id="ARBA00022692"/>
    </source>
</evidence>
<dbReference type="InterPro" id="IPR035919">
    <property type="entry name" value="EAL_sf"/>
</dbReference>
<evidence type="ECO:0000256" key="6">
    <source>
        <dbReference type="SAM" id="Phobius"/>
    </source>
</evidence>
<evidence type="ECO:0000256" key="4">
    <source>
        <dbReference type="ARBA" id="ARBA00022989"/>
    </source>
</evidence>
<evidence type="ECO:0000313" key="10">
    <source>
        <dbReference type="EMBL" id="RDL44636.1"/>
    </source>
</evidence>
<dbReference type="FunFam" id="3.30.70.270:FF:000001">
    <property type="entry name" value="Diguanylate cyclase domain protein"/>
    <property type="match status" value="1"/>
</dbReference>
<keyword evidence="11" id="KW-1185">Reference proteome</keyword>
<dbReference type="AlphaFoldDB" id="A0A370UA17"/>
<dbReference type="Gene3D" id="3.20.20.450">
    <property type="entry name" value="EAL domain"/>
    <property type="match status" value="1"/>
</dbReference>
<feature type="domain" description="CHASE" evidence="7">
    <location>
        <begin position="105"/>
        <end position="248"/>
    </location>
</feature>
<feature type="domain" description="GGDEF" evidence="9">
    <location>
        <begin position="334"/>
        <end position="466"/>
    </location>
</feature>
<dbReference type="SUPFAM" id="SSF141868">
    <property type="entry name" value="EAL domain-like"/>
    <property type="match status" value="1"/>
</dbReference>
<dbReference type="SMART" id="SM00267">
    <property type="entry name" value="GGDEF"/>
    <property type="match status" value="1"/>
</dbReference>
<reference evidence="10 11" key="1">
    <citation type="submission" date="2018-06" db="EMBL/GenBank/DDBJ databases">
        <title>Marinomonas sp. YLB-05 draft genome sequence.</title>
        <authorList>
            <person name="Yu L."/>
            <person name="Tang X."/>
        </authorList>
    </citation>
    <scope>NUCLEOTIDE SEQUENCE [LARGE SCALE GENOMIC DNA]</scope>
    <source>
        <strain evidence="10 11">YLB-05</strain>
    </source>
</reference>
<dbReference type="InterPro" id="IPR029787">
    <property type="entry name" value="Nucleotide_cyclase"/>
</dbReference>
<evidence type="ECO:0000259" key="9">
    <source>
        <dbReference type="PROSITE" id="PS50887"/>
    </source>
</evidence>
<dbReference type="InterPro" id="IPR050706">
    <property type="entry name" value="Cyclic-di-GMP_PDE-like"/>
</dbReference>
<dbReference type="CDD" id="cd01948">
    <property type="entry name" value="EAL"/>
    <property type="match status" value="1"/>
</dbReference>
<dbReference type="PROSITE" id="PS50887">
    <property type="entry name" value="GGDEF"/>
    <property type="match status" value="1"/>
</dbReference>
<dbReference type="PROSITE" id="PS50839">
    <property type="entry name" value="CHASE"/>
    <property type="match status" value="1"/>
</dbReference>
<feature type="transmembrane region" description="Helical" evidence="6">
    <location>
        <begin position="262"/>
        <end position="282"/>
    </location>
</feature>
<evidence type="ECO:0000259" key="7">
    <source>
        <dbReference type="PROSITE" id="PS50839"/>
    </source>
</evidence>
<gene>
    <name evidence="10" type="ORF">DN730_09630</name>
</gene>
<dbReference type="PANTHER" id="PTHR33121">
    <property type="entry name" value="CYCLIC DI-GMP PHOSPHODIESTERASE PDEF"/>
    <property type="match status" value="1"/>
</dbReference>
<dbReference type="SMART" id="SM01079">
    <property type="entry name" value="CHASE"/>
    <property type="match status" value="1"/>
</dbReference>
<dbReference type="RefSeq" id="WP_115467899.1">
    <property type="nucleotide sequence ID" value="NZ_QKRA01000003.1"/>
</dbReference>
<comment type="caution">
    <text evidence="10">The sequence shown here is derived from an EMBL/GenBank/DDBJ whole genome shotgun (WGS) entry which is preliminary data.</text>
</comment>
<dbReference type="PROSITE" id="PS50883">
    <property type="entry name" value="EAL"/>
    <property type="match status" value="1"/>
</dbReference>
<dbReference type="Proteomes" id="UP000254326">
    <property type="component" value="Unassembled WGS sequence"/>
</dbReference>
<comment type="cofactor">
    <cofactor evidence="1">
        <name>Mg(2+)</name>
        <dbReference type="ChEBI" id="CHEBI:18420"/>
    </cofactor>
</comment>
<keyword evidence="5 6" id="KW-0472">Membrane</keyword>
<evidence type="ECO:0000313" key="11">
    <source>
        <dbReference type="Proteomes" id="UP000254326"/>
    </source>
</evidence>
<sequence length="732" mass="82439">MYIRLPEDIRGFTIPAFAFVFVVLIGTYVNNLSNNNFIQSQKILLSGTARSQASDLERSLSLAFTSTQILAHQIEVEKGDTSHFQSYAKNIMESIGGIKNIQLAPNGVIENIYPLAGNENAIGLNILQHPKYREAARLAITERRMIAVGPVGLVQGGTAVIGRTPIFVSDNTDSQTFWGFASALIMLDDLLKDTGIFELENDGYSIMLERHNDTTDQATTFYKSKTELDPITSVYSEITLPTGSWKLGLSIDIQKPLMIRSVLILFITFAIAVLVSLSIYLMSIRPKQLQQEVEKKTRELKDLAYNDPLTGLPNRRYLNNTMPNKLKSVIENNQHGAFIYFDLDNFKSINDSIGHDIGDIVLQKVAERLSQNCRIGDQVIRLGGDEFAIIIYDATIEDIKTTTKAILVNTQKILRVDHREFKLSTSLGITLFPEHSQNILELMRFADVALYEAKRRGKNQFVIFDRDMQTKLIEHQQEELALARAIKEHQLELHYQPQFDLSSSKVISAETLVRWIHPEKGLILPDLFIPMAEQSGQILELGNYVIRESFEYLKRRNDQGLPPITLHINLSSLQLSDLNLVPYVTELINTYQIPGHYIGFEITETTLLTDLQHAKATLNKLKALGISIAIDDFGTGFSSLGQLKNLPVDLIKIDRSFVQDLENDLDDKMIVEAIIAMAHKLNTKVIAEGIETAEQLEMLKAFHCDLGQGYLISRPIPEKQFNAFSNDIRTVV</sequence>
<keyword evidence="3 6" id="KW-0812">Transmembrane</keyword>
<dbReference type="CDD" id="cd01949">
    <property type="entry name" value="GGDEF"/>
    <property type="match status" value="1"/>
</dbReference>
<dbReference type="Gene3D" id="3.30.70.270">
    <property type="match status" value="1"/>
</dbReference>
<dbReference type="InterPro" id="IPR042240">
    <property type="entry name" value="CHASE_sf"/>
</dbReference>
<dbReference type="InterPro" id="IPR043128">
    <property type="entry name" value="Rev_trsase/Diguanyl_cyclase"/>
</dbReference>
<evidence type="ECO:0000256" key="5">
    <source>
        <dbReference type="ARBA" id="ARBA00023136"/>
    </source>
</evidence>
<dbReference type="InterPro" id="IPR006189">
    <property type="entry name" value="CHASE_dom"/>
</dbReference>